<keyword evidence="2 5" id="KW-0808">Transferase</keyword>
<name>J3CHI0_9FLAO</name>
<proteinExistence type="predicted"/>
<dbReference type="Pfam" id="PF01553">
    <property type="entry name" value="Acyltransferase"/>
    <property type="match status" value="1"/>
</dbReference>
<keyword evidence="6" id="KW-1185">Reference proteome</keyword>
<dbReference type="SMART" id="SM00563">
    <property type="entry name" value="PlsC"/>
    <property type="match status" value="1"/>
</dbReference>
<accession>J3CHI0</accession>
<dbReference type="EMBL" id="AKJY01000036">
    <property type="protein sequence ID" value="EJL71719.1"/>
    <property type="molecule type" value="Genomic_DNA"/>
</dbReference>
<dbReference type="PATRIC" id="fig|1144316.3.peg.2273"/>
<evidence type="ECO:0000256" key="2">
    <source>
        <dbReference type="ARBA" id="ARBA00022679"/>
    </source>
</evidence>
<dbReference type="SUPFAM" id="SSF69593">
    <property type="entry name" value="Glycerol-3-phosphate (1)-acyltransferase"/>
    <property type="match status" value="1"/>
</dbReference>
<evidence type="ECO:0000313" key="5">
    <source>
        <dbReference type="EMBL" id="EJL71719.1"/>
    </source>
</evidence>
<feature type="domain" description="Phospholipid/glycerol acyltransferase" evidence="4">
    <location>
        <begin position="30"/>
        <end position="141"/>
    </location>
</feature>
<organism evidence="5 6">
    <name type="scientific">Chryseobacterium populi</name>
    <dbReference type="NCBI Taxonomy" id="1144316"/>
    <lineage>
        <taxon>Bacteria</taxon>
        <taxon>Pseudomonadati</taxon>
        <taxon>Bacteroidota</taxon>
        <taxon>Flavobacteriia</taxon>
        <taxon>Flavobacteriales</taxon>
        <taxon>Weeksellaceae</taxon>
        <taxon>Chryseobacterium group</taxon>
        <taxon>Chryseobacterium</taxon>
    </lineage>
</organism>
<comment type="caution">
    <text evidence="5">The sequence shown here is derived from an EMBL/GenBank/DDBJ whole genome shotgun (WGS) entry which is preliminary data.</text>
</comment>
<gene>
    <name evidence="5" type="ORF">PMI13_02254</name>
</gene>
<dbReference type="GO" id="GO:0006654">
    <property type="term" value="P:phosphatidic acid biosynthetic process"/>
    <property type="evidence" value="ECO:0007669"/>
    <property type="project" value="TreeGrafter"/>
</dbReference>
<comment type="pathway">
    <text evidence="1">Lipid metabolism.</text>
</comment>
<dbReference type="GO" id="GO:0003841">
    <property type="term" value="F:1-acylglycerol-3-phosphate O-acyltransferase activity"/>
    <property type="evidence" value="ECO:0007669"/>
    <property type="project" value="TreeGrafter"/>
</dbReference>
<dbReference type="OrthoDB" id="9796839at2"/>
<reference evidence="5 6" key="1">
    <citation type="journal article" date="2012" name="J. Bacteriol.">
        <title>Twenty-one genome sequences from Pseudomonas species and 19 genome sequences from diverse bacteria isolated from the rhizosphere and endosphere of Populus deltoides.</title>
        <authorList>
            <person name="Brown S.D."/>
            <person name="Utturkar S.M."/>
            <person name="Klingeman D.M."/>
            <person name="Johnson C.M."/>
            <person name="Martin S.L."/>
            <person name="Land M.L."/>
            <person name="Lu T.Y."/>
            <person name="Schadt C.W."/>
            <person name="Doktycz M.J."/>
            <person name="Pelletier D.A."/>
        </authorList>
    </citation>
    <scope>NUCLEOTIDE SEQUENCE [LARGE SCALE GENOMIC DNA]</scope>
    <source>
        <strain evidence="5 6">CF314</strain>
    </source>
</reference>
<dbReference type="PANTHER" id="PTHR10434:SF9">
    <property type="entry name" value="PHOSPHOLIPID_GLYCEROL ACYLTRANSFERASE DOMAIN-CONTAINING PROTEIN"/>
    <property type="match status" value="1"/>
</dbReference>
<evidence type="ECO:0000259" key="4">
    <source>
        <dbReference type="SMART" id="SM00563"/>
    </source>
</evidence>
<keyword evidence="3 5" id="KW-0012">Acyltransferase</keyword>
<dbReference type="Proteomes" id="UP000007509">
    <property type="component" value="Unassembled WGS sequence"/>
</dbReference>
<dbReference type="RefSeq" id="WP_007843616.1">
    <property type="nucleotide sequence ID" value="NZ_AKJY01000036.1"/>
</dbReference>
<evidence type="ECO:0000256" key="1">
    <source>
        <dbReference type="ARBA" id="ARBA00005189"/>
    </source>
</evidence>
<evidence type="ECO:0000313" key="6">
    <source>
        <dbReference type="Proteomes" id="UP000007509"/>
    </source>
</evidence>
<protein>
    <submittedName>
        <fullName evidence="5">1-acyl-sn-glycerol-3-phosphate acyltransferase</fullName>
    </submittedName>
</protein>
<dbReference type="AlphaFoldDB" id="J3CHI0"/>
<dbReference type="InterPro" id="IPR002123">
    <property type="entry name" value="Plipid/glycerol_acylTrfase"/>
</dbReference>
<dbReference type="PANTHER" id="PTHR10434">
    <property type="entry name" value="1-ACYL-SN-GLYCEROL-3-PHOSPHATE ACYLTRANSFERASE"/>
    <property type="match status" value="1"/>
</dbReference>
<sequence>MKKLIGKLMLKLMGWKVVLQGDVNNLNRCILVVAPHTHNMEYILGNFAYWSLEKPLKVIIKDAHTKAWYGAAVKGLGGIGIDRSQKNDLVNFVAGQFAKEDFSLVITPEGTRSWVPKWRKGFYHMALAAKVPIVLAAGDFKRKIVYLGYTIPYERIVSVPFSEIMEEIQNYYIKNDIVPKVPANWNPNIMGPVNEQEARNQQNS</sequence>
<evidence type="ECO:0000256" key="3">
    <source>
        <dbReference type="ARBA" id="ARBA00023315"/>
    </source>
</evidence>